<reference evidence="4 5" key="1">
    <citation type="journal article" date="2018" name="J. Microbiol.">
        <title>Baekduia soli gen. nov., sp. nov., a novel bacterium isolated from the soil of Baekdu Mountain and proposal of a novel family name, Baekduiaceae fam. nov.</title>
        <authorList>
            <person name="An D.S."/>
            <person name="Siddiqi M.Z."/>
            <person name="Kim K.H."/>
            <person name="Yu H.S."/>
            <person name="Im W.T."/>
        </authorList>
    </citation>
    <scope>NUCLEOTIDE SEQUENCE [LARGE SCALE GENOMIC DNA]</scope>
    <source>
        <strain evidence="4 5">BR7-21</strain>
    </source>
</reference>
<comment type="similarity">
    <text evidence="1 3">Belongs to the short-chain dehydrogenases/reductases (SDR) family.</text>
</comment>
<dbReference type="InterPro" id="IPR002347">
    <property type="entry name" value="SDR_fam"/>
</dbReference>
<evidence type="ECO:0000256" key="2">
    <source>
        <dbReference type="ARBA" id="ARBA00023002"/>
    </source>
</evidence>
<name>A0A5B8UD01_9ACTN</name>
<dbReference type="PROSITE" id="PS00061">
    <property type="entry name" value="ADH_SHORT"/>
    <property type="match status" value="1"/>
</dbReference>
<evidence type="ECO:0000313" key="4">
    <source>
        <dbReference type="EMBL" id="QEC50561.1"/>
    </source>
</evidence>
<organism evidence="4 5">
    <name type="scientific">Baekduia soli</name>
    <dbReference type="NCBI Taxonomy" id="496014"/>
    <lineage>
        <taxon>Bacteria</taxon>
        <taxon>Bacillati</taxon>
        <taxon>Actinomycetota</taxon>
        <taxon>Thermoleophilia</taxon>
        <taxon>Solirubrobacterales</taxon>
        <taxon>Baekduiaceae</taxon>
        <taxon>Baekduia</taxon>
    </lineage>
</organism>
<dbReference type="Gene3D" id="3.40.50.720">
    <property type="entry name" value="NAD(P)-binding Rossmann-like Domain"/>
    <property type="match status" value="1"/>
</dbReference>
<dbReference type="EMBL" id="CP042430">
    <property type="protein sequence ID" value="QEC50561.1"/>
    <property type="molecule type" value="Genomic_DNA"/>
</dbReference>
<sequence length="309" mass="31700">MSRISLEGQVAIVTGAARGLGRTYALDLAAHGAAVVVNDLPGGGAGTVVDEIGSAGGRAIAVERDIVDPEGARAVVEAATGLGRLGILVNNAGMLRNGRFEELTAEKIRDILAVHLAGAFFVTQPAFAAMRDVGYGRIVNVSSNTSFGMAGLVNYAAAKAGVLGLTTSLAQEGAPHGIAVNSVLPNGTSTIMDDDPIPGFEDDTRFVAAFQGVAHRFEPERTAALVTFLASPACPASGEHFSSLGGRFARVLYAVTEGWMSPAGAPAGADDVAEHFAEIADAGRIALLPTSIRDEFELVARSLASDTRA</sequence>
<gene>
    <name evidence="4" type="ORF">FSW04_25225</name>
</gene>
<dbReference type="Pfam" id="PF00106">
    <property type="entry name" value="adh_short"/>
    <property type="match status" value="1"/>
</dbReference>
<evidence type="ECO:0000256" key="1">
    <source>
        <dbReference type="ARBA" id="ARBA00006484"/>
    </source>
</evidence>
<evidence type="ECO:0000256" key="3">
    <source>
        <dbReference type="RuleBase" id="RU000363"/>
    </source>
</evidence>
<dbReference type="PANTHER" id="PTHR45024">
    <property type="entry name" value="DEHYDROGENASES, SHORT CHAIN"/>
    <property type="match status" value="1"/>
</dbReference>
<dbReference type="PANTHER" id="PTHR45024:SF2">
    <property type="entry name" value="SCP2 DOMAIN-CONTAINING PROTEIN"/>
    <property type="match status" value="1"/>
</dbReference>
<keyword evidence="5" id="KW-1185">Reference proteome</keyword>
<dbReference type="Proteomes" id="UP000321805">
    <property type="component" value="Chromosome"/>
</dbReference>
<dbReference type="AlphaFoldDB" id="A0A5B8UD01"/>
<dbReference type="PRINTS" id="PR00081">
    <property type="entry name" value="GDHRDH"/>
</dbReference>
<evidence type="ECO:0000313" key="5">
    <source>
        <dbReference type="Proteomes" id="UP000321805"/>
    </source>
</evidence>
<dbReference type="KEGG" id="bsol:FSW04_25225"/>
<dbReference type="RefSeq" id="WP_146923315.1">
    <property type="nucleotide sequence ID" value="NZ_CP042430.1"/>
</dbReference>
<protein>
    <submittedName>
        <fullName evidence="4">SDR family NAD(P)-dependent oxidoreductase</fullName>
    </submittedName>
</protein>
<dbReference type="SUPFAM" id="SSF51735">
    <property type="entry name" value="NAD(P)-binding Rossmann-fold domains"/>
    <property type="match status" value="1"/>
</dbReference>
<dbReference type="OrthoDB" id="9808187at2"/>
<accession>A0A5B8UD01</accession>
<proteinExistence type="inferred from homology"/>
<dbReference type="InterPro" id="IPR020904">
    <property type="entry name" value="Sc_DH/Rdtase_CS"/>
</dbReference>
<dbReference type="InterPro" id="IPR051687">
    <property type="entry name" value="Peroxisomal_Beta-Oxidation"/>
</dbReference>
<dbReference type="GO" id="GO:0016491">
    <property type="term" value="F:oxidoreductase activity"/>
    <property type="evidence" value="ECO:0007669"/>
    <property type="project" value="UniProtKB-KW"/>
</dbReference>
<keyword evidence="2" id="KW-0560">Oxidoreductase</keyword>
<dbReference type="InterPro" id="IPR036291">
    <property type="entry name" value="NAD(P)-bd_dom_sf"/>
</dbReference>
<dbReference type="PRINTS" id="PR00080">
    <property type="entry name" value="SDRFAMILY"/>
</dbReference>